<dbReference type="STRING" id="1280952.HJA_00945"/>
<dbReference type="Proteomes" id="UP000024816">
    <property type="component" value="Unassembled WGS sequence"/>
</dbReference>
<dbReference type="RefSeq" id="WP_081814448.1">
    <property type="nucleotide sequence ID" value="NZ_ARYJ01000001.1"/>
</dbReference>
<dbReference type="eggNOG" id="COG3739">
    <property type="taxonomic scope" value="Bacteria"/>
</dbReference>
<gene>
    <name evidence="2" type="ORF">HJA_00945</name>
</gene>
<dbReference type="EMBL" id="ARYJ01000001">
    <property type="protein sequence ID" value="KCZ91061.1"/>
    <property type="molecule type" value="Genomic_DNA"/>
</dbReference>
<feature type="transmembrane region" description="Helical" evidence="1">
    <location>
        <begin position="51"/>
        <end position="70"/>
    </location>
</feature>
<dbReference type="Pfam" id="PF05675">
    <property type="entry name" value="DUF817"/>
    <property type="match status" value="1"/>
</dbReference>
<dbReference type="InterPro" id="IPR008535">
    <property type="entry name" value="DUF817"/>
</dbReference>
<feature type="transmembrane region" description="Helical" evidence="1">
    <location>
        <begin position="76"/>
        <end position="95"/>
    </location>
</feature>
<evidence type="ECO:0000313" key="3">
    <source>
        <dbReference type="Proteomes" id="UP000024816"/>
    </source>
</evidence>
<proteinExistence type="predicted"/>
<dbReference type="AlphaFoldDB" id="A0A059FKM1"/>
<protein>
    <recommendedName>
        <fullName evidence="4">DUF817 domain-containing protein</fullName>
    </recommendedName>
</protein>
<evidence type="ECO:0000256" key="1">
    <source>
        <dbReference type="SAM" id="Phobius"/>
    </source>
</evidence>
<reference evidence="2 3" key="1">
    <citation type="journal article" date="2014" name="Antonie Van Leeuwenhoek">
        <title>Hyphomonas beringensis sp. nov. and Hyphomonas chukchiensis sp. nov., isolated from surface seawater of the Bering Sea and Chukchi Sea.</title>
        <authorList>
            <person name="Li C."/>
            <person name="Lai Q."/>
            <person name="Li G."/>
            <person name="Dong C."/>
            <person name="Wang J."/>
            <person name="Liao Y."/>
            <person name="Shao Z."/>
        </authorList>
    </citation>
    <scope>NUCLEOTIDE SEQUENCE [LARGE SCALE GENOMIC DNA]</scope>
    <source>
        <strain evidence="2 3">VP2</strain>
    </source>
</reference>
<organism evidence="2 3">
    <name type="scientific">Hyphomonas jannaschiana VP2</name>
    <dbReference type="NCBI Taxonomy" id="1280952"/>
    <lineage>
        <taxon>Bacteria</taxon>
        <taxon>Pseudomonadati</taxon>
        <taxon>Pseudomonadota</taxon>
        <taxon>Alphaproteobacteria</taxon>
        <taxon>Hyphomonadales</taxon>
        <taxon>Hyphomonadaceae</taxon>
        <taxon>Hyphomonas</taxon>
    </lineage>
</organism>
<evidence type="ECO:0008006" key="4">
    <source>
        <dbReference type="Google" id="ProtNLM"/>
    </source>
</evidence>
<keyword evidence="3" id="KW-1185">Reference proteome</keyword>
<dbReference type="PATRIC" id="fig|1280952.3.peg.194"/>
<evidence type="ECO:0000313" key="2">
    <source>
        <dbReference type="EMBL" id="KCZ91061.1"/>
    </source>
</evidence>
<feature type="transmembrane region" description="Helical" evidence="1">
    <location>
        <begin position="171"/>
        <end position="191"/>
    </location>
</feature>
<keyword evidence="1" id="KW-1133">Transmembrane helix</keyword>
<comment type="caution">
    <text evidence="2">The sequence shown here is derived from an EMBL/GenBank/DDBJ whole genome shotgun (WGS) entry which is preliminary data.</text>
</comment>
<feature type="transmembrane region" description="Helical" evidence="1">
    <location>
        <begin position="266"/>
        <end position="283"/>
    </location>
</feature>
<name>A0A059FKM1_9PROT</name>
<feature type="transmembrane region" description="Helical" evidence="1">
    <location>
        <begin position="197"/>
        <end position="214"/>
    </location>
</feature>
<dbReference type="PIRSF" id="PIRSF009141">
    <property type="entry name" value="UCP009141"/>
    <property type="match status" value="1"/>
</dbReference>
<feature type="transmembrane region" description="Helical" evidence="1">
    <location>
        <begin position="226"/>
        <end position="246"/>
    </location>
</feature>
<keyword evidence="1" id="KW-0472">Membrane</keyword>
<feature type="transmembrane region" description="Helical" evidence="1">
    <location>
        <begin position="135"/>
        <end position="159"/>
    </location>
</feature>
<accession>A0A059FKM1</accession>
<sequence>MTAPPAFGPKPPNAVQRRLHAGREALRARWVKGPWSLAAFEFVSFGIKQGWACLFGGAMLGLLLATFLWYPDDAPVSRYDFLVIGAVLIQILMLWTGLETLEEAKVILVFHITGTVMELFKTAHGSWIYPEESLLRIGAVPLFTGFMYAAVGSYLARVWRIFDFRFDRFPPFWVQGLLAAAIYVNFFAHHWLPDVRIMLFAATVMVYGPCLVWFRPDRHHRPMPLVIGFLLVALFIWFAENIGTFARAWAYPGQEDGWHPVSLSKLGSWYLLMIISFVLVAAVHRGGHRDTGGPGHENREASRRE</sequence>
<keyword evidence="1" id="KW-0812">Transmembrane</keyword>
<dbReference type="OrthoDB" id="1550598at2"/>